<evidence type="ECO:0000256" key="1">
    <source>
        <dbReference type="SAM" id="MobiDB-lite"/>
    </source>
</evidence>
<evidence type="ECO:0000313" key="2">
    <source>
        <dbReference type="EMBL" id="PWA55308.1"/>
    </source>
</evidence>
<dbReference type="AlphaFoldDB" id="A0A2U1M217"/>
<reference evidence="2 3" key="1">
    <citation type="journal article" date="2018" name="Mol. Plant">
        <title>The genome of Artemisia annua provides insight into the evolution of Asteraceae family and artemisinin biosynthesis.</title>
        <authorList>
            <person name="Shen Q."/>
            <person name="Zhang L."/>
            <person name="Liao Z."/>
            <person name="Wang S."/>
            <person name="Yan T."/>
            <person name="Shi P."/>
            <person name="Liu M."/>
            <person name="Fu X."/>
            <person name="Pan Q."/>
            <person name="Wang Y."/>
            <person name="Lv Z."/>
            <person name="Lu X."/>
            <person name="Zhang F."/>
            <person name="Jiang W."/>
            <person name="Ma Y."/>
            <person name="Chen M."/>
            <person name="Hao X."/>
            <person name="Li L."/>
            <person name="Tang Y."/>
            <person name="Lv G."/>
            <person name="Zhou Y."/>
            <person name="Sun X."/>
            <person name="Brodelius P.E."/>
            <person name="Rose J.K.C."/>
            <person name="Tang K."/>
        </authorList>
    </citation>
    <scope>NUCLEOTIDE SEQUENCE [LARGE SCALE GENOMIC DNA]</scope>
    <source>
        <strain evidence="3">cv. Huhao1</strain>
        <tissue evidence="2">Leaf</tissue>
    </source>
</reference>
<protein>
    <submittedName>
        <fullName evidence="2">Uncharacterized protein</fullName>
    </submittedName>
</protein>
<organism evidence="2 3">
    <name type="scientific">Artemisia annua</name>
    <name type="common">Sweet wormwood</name>
    <dbReference type="NCBI Taxonomy" id="35608"/>
    <lineage>
        <taxon>Eukaryota</taxon>
        <taxon>Viridiplantae</taxon>
        <taxon>Streptophyta</taxon>
        <taxon>Embryophyta</taxon>
        <taxon>Tracheophyta</taxon>
        <taxon>Spermatophyta</taxon>
        <taxon>Magnoliopsida</taxon>
        <taxon>eudicotyledons</taxon>
        <taxon>Gunneridae</taxon>
        <taxon>Pentapetalae</taxon>
        <taxon>asterids</taxon>
        <taxon>campanulids</taxon>
        <taxon>Asterales</taxon>
        <taxon>Asteraceae</taxon>
        <taxon>Asteroideae</taxon>
        <taxon>Anthemideae</taxon>
        <taxon>Artemisiinae</taxon>
        <taxon>Artemisia</taxon>
    </lineage>
</organism>
<gene>
    <name evidence="2" type="ORF">CTI12_AA428590</name>
</gene>
<name>A0A2U1M217_ARTAN</name>
<dbReference type="EMBL" id="PKPP01006791">
    <property type="protein sequence ID" value="PWA55308.1"/>
    <property type="molecule type" value="Genomic_DNA"/>
</dbReference>
<keyword evidence="3" id="KW-1185">Reference proteome</keyword>
<feature type="region of interest" description="Disordered" evidence="1">
    <location>
        <begin position="31"/>
        <end position="52"/>
    </location>
</feature>
<comment type="caution">
    <text evidence="2">The sequence shown here is derived from an EMBL/GenBank/DDBJ whole genome shotgun (WGS) entry which is preliminary data.</text>
</comment>
<accession>A0A2U1M217</accession>
<dbReference type="Proteomes" id="UP000245207">
    <property type="component" value="Unassembled WGS sequence"/>
</dbReference>
<dbReference type="OrthoDB" id="1660139at2759"/>
<proteinExistence type="predicted"/>
<evidence type="ECO:0000313" key="3">
    <source>
        <dbReference type="Proteomes" id="UP000245207"/>
    </source>
</evidence>
<sequence>MSYYSKSKTDLAMIGAEGFALLDNNFSGGWNSKPPSLETTAPPHRTPQHTMFPSQYKPQQSYFVQQVPAKRAEMVIDCYEADWVNDLSLHLHLMSDQMNK</sequence>